<dbReference type="SUPFAM" id="SSF48264">
    <property type="entry name" value="Cytochrome P450"/>
    <property type="match status" value="1"/>
</dbReference>
<dbReference type="CDD" id="cd11060">
    <property type="entry name" value="CYP57A1-like"/>
    <property type="match status" value="1"/>
</dbReference>
<comment type="caution">
    <text evidence="5">The sequence shown here is derived from an EMBL/GenBank/DDBJ whole genome shotgun (WGS) entry which is preliminary data.</text>
</comment>
<proteinExistence type="inferred from homology"/>
<dbReference type="InterPro" id="IPR036396">
    <property type="entry name" value="Cyt_P450_sf"/>
</dbReference>
<dbReference type="PANTHER" id="PTHR24305">
    <property type="entry name" value="CYTOCHROME P450"/>
    <property type="match status" value="1"/>
</dbReference>
<dbReference type="AlphaFoldDB" id="A0A8H6RLV2"/>
<organism evidence="5 6">
    <name type="scientific">Pseudocercospora fuligena</name>
    <dbReference type="NCBI Taxonomy" id="685502"/>
    <lineage>
        <taxon>Eukaryota</taxon>
        <taxon>Fungi</taxon>
        <taxon>Dikarya</taxon>
        <taxon>Ascomycota</taxon>
        <taxon>Pezizomycotina</taxon>
        <taxon>Dothideomycetes</taxon>
        <taxon>Dothideomycetidae</taxon>
        <taxon>Mycosphaerellales</taxon>
        <taxon>Mycosphaerellaceae</taxon>
        <taxon>Pseudocercospora</taxon>
    </lineage>
</organism>
<keyword evidence="3" id="KW-0479">Metal-binding</keyword>
<evidence type="ECO:0000313" key="5">
    <source>
        <dbReference type="EMBL" id="KAF7193399.1"/>
    </source>
</evidence>
<name>A0A8H6RLV2_9PEZI</name>
<evidence type="ECO:0000256" key="3">
    <source>
        <dbReference type="ARBA" id="ARBA00022723"/>
    </source>
</evidence>
<sequence length="400" mass="45896">MELCERPSDAISYRPASQIWSLRTDSPNHVMFSDASLIPEVYGIASKFWKSDFYIPFDVRTPKGMLPTVFSSRDEYEHRDMRRQIAHAYALSTLKELEPMNDACSEVLLRKFEEKAGKEIDLGTWVHWYAFDVITSITYSNTLGMMEQERDIERIIESIEGRLIYNSVIGQAPYLHKYLFGNPYVSKIANLIPAIAVMNTSKYIVAFAAKQVQRYYSDEPKNFELKDMLSRFKRFKDEEQLIDDSLMISHSASNIFAGSDTTAASLRSIFYHLCKHKTAHDKLLAEIDAADRMGKLSDPVTFAEAQELPYFQAVVREALRMHPAVGLLLERLVPKGGAEIGGVFLPEGTVVGANPWVMARDKSVYGEDADVFRLERWLEADAQQLKLMERNDLSVFWWWR</sequence>
<dbReference type="GO" id="GO:0016705">
    <property type="term" value="F:oxidoreductase activity, acting on paired donors, with incorporation or reduction of molecular oxygen"/>
    <property type="evidence" value="ECO:0007669"/>
    <property type="project" value="InterPro"/>
</dbReference>
<reference evidence="5" key="1">
    <citation type="submission" date="2020-04" db="EMBL/GenBank/DDBJ databases">
        <title>Draft genome resource of the tomato pathogen Pseudocercospora fuligena.</title>
        <authorList>
            <person name="Zaccaron A."/>
        </authorList>
    </citation>
    <scope>NUCLEOTIDE SEQUENCE</scope>
    <source>
        <strain evidence="5">PF001</strain>
    </source>
</reference>
<gene>
    <name evidence="5" type="ORF">HII31_05274</name>
</gene>
<dbReference type="GO" id="GO:0004497">
    <property type="term" value="F:monooxygenase activity"/>
    <property type="evidence" value="ECO:0007669"/>
    <property type="project" value="UniProtKB-KW"/>
</dbReference>
<dbReference type="PANTHER" id="PTHR24305:SF232">
    <property type="entry name" value="P450, PUTATIVE (EUROFUNG)-RELATED"/>
    <property type="match status" value="1"/>
</dbReference>
<evidence type="ECO:0000256" key="4">
    <source>
        <dbReference type="ARBA" id="ARBA00023004"/>
    </source>
</evidence>
<protein>
    <submittedName>
        <fullName evidence="5">Cytochrome P450 monooxygenase</fullName>
    </submittedName>
</protein>
<evidence type="ECO:0000313" key="6">
    <source>
        <dbReference type="Proteomes" id="UP000660729"/>
    </source>
</evidence>
<dbReference type="Proteomes" id="UP000660729">
    <property type="component" value="Unassembled WGS sequence"/>
</dbReference>
<evidence type="ECO:0000256" key="2">
    <source>
        <dbReference type="ARBA" id="ARBA00010617"/>
    </source>
</evidence>
<comment type="cofactor">
    <cofactor evidence="1">
        <name>heme</name>
        <dbReference type="ChEBI" id="CHEBI:30413"/>
    </cofactor>
</comment>
<dbReference type="GO" id="GO:0020037">
    <property type="term" value="F:heme binding"/>
    <property type="evidence" value="ECO:0007669"/>
    <property type="project" value="InterPro"/>
</dbReference>
<dbReference type="InterPro" id="IPR001128">
    <property type="entry name" value="Cyt_P450"/>
</dbReference>
<dbReference type="InterPro" id="IPR050121">
    <property type="entry name" value="Cytochrome_P450_monoxygenase"/>
</dbReference>
<dbReference type="GO" id="GO:0005506">
    <property type="term" value="F:iron ion binding"/>
    <property type="evidence" value="ECO:0007669"/>
    <property type="project" value="InterPro"/>
</dbReference>
<dbReference type="EMBL" id="JABCIY010000087">
    <property type="protein sequence ID" value="KAF7193399.1"/>
    <property type="molecule type" value="Genomic_DNA"/>
</dbReference>
<comment type="similarity">
    <text evidence="2">Belongs to the cytochrome P450 family.</text>
</comment>
<accession>A0A8H6RLV2</accession>
<dbReference type="Gene3D" id="1.10.630.10">
    <property type="entry name" value="Cytochrome P450"/>
    <property type="match status" value="1"/>
</dbReference>
<keyword evidence="4" id="KW-0408">Iron</keyword>
<keyword evidence="6" id="KW-1185">Reference proteome</keyword>
<evidence type="ECO:0000256" key="1">
    <source>
        <dbReference type="ARBA" id="ARBA00001971"/>
    </source>
</evidence>
<dbReference type="OrthoDB" id="3934656at2759"/>
<keyword evidence="5" id="KW-0503">Monooxygenase</keyword>
<dbReference type="Pfam" id="PF00067">
    <property type="entry name" value="p450"/>
    <property type="match status" value="1"/>
</dbReference>
<keyword evidence="5" id="KW-0560">Oxidoreductase</keyword>